<dbReference type="AlphaFoldDB" id="A0A0A9A464"/>
<keyword evidence="3" id="KW-0862">Zinc</keyword>
<dbReference type="InterPro" id="IPR000433">
    <property type="entry name" value="Znf_ZZ"/>
</dbReference>
<reference evidence="5" key="1">
    <citation type="submission" date="2014-09" db="EMBL/GenBank/DDBJ databases">
        <authorList>
            <person name="Magalhaes I.L.F."/>
            <person name="Oliveira U."/>
            <person name="Santos F.R."/>
            <person name="Vidigal T.H.D.A."/>
            <person name="Brescovit A.D."/>
            <person name="Santos A.J."/>
        </authorList>
    </citation>
    <scope>NUCLEOTIDE SEQUENCE</scope>
    <source>
        <tissue evidence="5">Shoot tissue taken approximately 20 cm above the soil surface</tissue>
    </source>
</reference>
<accession>A0A0A9A464</accession>
<evidence type="ECO:0000259" key="4">
    <source>
        <dbReference type="Pfam" id="PF00569"/>
    </source>
</evidence>
<reference evidence="5" key="2">
    <citation type="journal article" date="2015" name="Data Brief">
        <title>Shoot transcriptome of the giant reed, Arundo donax.</title>
        <authorList>
            <person name="Barrero R.A."/>
            <person name="Guerrero F.D."/>
            <person name="Moolhuijzen P."/>
            <person name="Goolsby J.A."/>
            <person name="Tidwell J."/>
            <person name="Bellgard S.E."/>
            <person name="Bellgard M.I."/>
        </authorList>
    </citation>
    <scope>NUCLEOTIDE SEQUENCE</scope>
    <source>
        <tissue evidence="5">Shoot tissue taken approximately 20 cm above the soil surface</tissue>
    </source>
</reference>
<keyword evidence="2" id="KW-0863">Zinc-finger</keyword>
<protein>
    <recommendedName>
        <fullName evidence="4">ZZ-type domain-containing protein</fullName>
    </recommendedName>
</protein>
<feature type="domain" description="ZZ-type" evidence="4">
    <location>
        <begin position="10"/>
        <end position="31"/>
    </location>
</feature>
<dbReference type="Pfam" id="PF00569">
    <property type="entry name" value="ZZ"/>
    <property type="match status" value="1"/>
</dbReference>
<dbReference type="GO" id="GO:0008270">
    <property type="term" value="F:zinc ion binding"/>
    <property type="evidence" value="ECO:0007669"/>
    <property type="project" value="UniProtKB-KW"/>
</dbReference>
<organism evidence="5">
    <name type="scientific">Arundo donax</name>
    <name type="common">Giant reed</name>
    <name type="synonym">Donax arundinaceus</name>
    <dbReference type="NCBI Taxonomy" id="35708"/>
    <lineage>
        <taxon>Eukaryota</taxon>
        <taxon>Viridiplantae</taxon>
        <taxon>Streptophyta</taxon>
        <taxon>Embryophyta</taxon>
        <taxon>Tracheophyta</taxon>
        <taxon>Spermatophyta</taxon>
        <taxon>Magnoliopsida</taxon>
        <taxon>Liliopsida</taxon>
        <taxon>Poales</taxon>
        <taxon>Poaceae</taxon>
        <taxon>PACMAD clade</taxon>
        <taxon>Arundinoideae</taxon>
        <taxon>Arundineae</taxon>
        <taxon>Arundo</taxon>
    </lineage>
</organism>
<proteinExistence type="predicted"/>
<evidence type="ECO:0000313" key="5">
    <source>
        <dbReference type="EMBL" id="JAD45886.1"/>
    </source>
</evidence>
<name>A0A0A9A464_ARUDO</name>
<sequence length="35" mass="4094">MQAEYGNGVMPCHECSFGCQIDVRYHQLYCRKRVA</sequence>
<dbReference type="EMBL" id="GBRH01252009">
    <property type="protein sequence ID" value="JAD45886.1"/>
    <property type="molecule type" value="Transcribed_RNA"/>
</dbReference>
<keyword evidence="1" id="KW-0479">Metal-binding</keyword>
<evidence type="ECO:0000256" key="2">
    <source>
        <dbReference type="ARBA" id="ARBA00022771"/>
    </source>
</evidence>
<evidence type="ECO:0000256" key="1">
    <source>
        <dbReference type="ARBA" id="ARBA00022723"/>
    </source>
</evidence>
<evidence type="ECO:0000256" key="3">
    <source>
        <dbReference type="ARBA" id="ARBA00022833"/>
    </source>
</evidence>